<dbReference type="Proteomes" id="UP000198752">
    <property type="component" value="Unassembled WGS sequence"/>
</dbReference>
<name>A0A1I2TEF7_9BACL</name>
<reference evidence="3" key="1">
    <citation type="submission" date="2016-10" db="EMBL/GenBank/DDBJ databases">
        <authorList>
            <person name="Varghese N."/>
            <person name="Submissions S."/>
        </authorList>
    </citation>
    <scope>NUCLEOTIDE SEQUENCE [LARGE SCALE GENOMIC DNA]</scope>
    <source>
        <strain evidence="3">ATCC 700379</strain>
    </source>
</reference>
<dbReference type="STRING" id="269670.SAMN02982927_02237"/>
<evidence type="ECO:0000313" key="3">
    <source>
        <dbReference type="Proteomes" id="UP000198752"/>
    </source>
</evidence>
<organism evidence="2 3">
    <name type="scientific">Sporolactobacillus nakayamae</name>
    <dbReference type="NCBI Taxonomy" id="269670"/>
    <lineage>
        <taxon>Bacteria</taxon>
        <taxon>Bacillati</taxon>
        <taxon>Bacillota</taxon>
        <taxon>Bacilli</taxon>
        <taxon>Bacillales</taxon>
        <taxon>Sporolactobacillaceae</taxon>
        <taxon>Sporolactobacillus</taxon>
    </lineage>
</organism>
<dbReference type="PANTHER" id="PTHR43190:SF3">
    <property type="entry name" value="N-ACETYL-D-GLUCOSAMINE KINASE"/>
    <property type="match status" value="1"/>
</dbReference>
<dbReference type="SUPFAM" id="SSF53067">
    <property type="entry name" value="Actin-like ATPase domain"/>
    <property type="match status" value="2"/>
</dbReference>
<dbReference type="Pfam" id="PF01869">
    <property type="entry name" value="BcrAD_BadFG"/>
    <property type="match status" value="1"/>
</dbReference>
<dbReference type="AlphaFoldDB" id="A0A1I2TEF7"/>
<sequence length="313" mass="34126">MDNLYLAIDGGGTKTDAVLFNSTGAIINRAVGMGTNPNGMSFDEVTLHFKKLFTNLLLTNSMKKIKGCFAGLSGSDHPELTRKLADCIQEACPLPIHHLIVGNDAMNALWSGTEGASGLVMIAGTGSIVFGIKDNGASFRIGGWGYLFGDEGSGYFIGREAIRHVLMTFDYREQTTSLTMALSNYFHVPVISDIVPIVYKCSKDIIAGLVPIISREAEQGDYLAKQILFDASRELVALLQSGIERFETTPHVVLAGGIWKCRIIRETICSAVSMPLIFPSCPPVYGSIAKCVNEWEKKDEKLLRSLKRQLLGK</sequence>
<protein>
    <submittedName>
        <fullName evidence="2">BadF-type ATPase</fullName>
    </submittedName>
</protein>
<dbReference type="Gene3D" id="3.30.420.40">
    <property type="match status" value="2"/>
</dbReference>
<feature type="domain" description="ATPase BadF/BadG/BcrA/BcrD type" evidence="1">
    <location>
        <begin position="8"/>
        <end position="270"/>
    </location>
</feature>
<gene>
    <name evidence="2" type="ORF">SAMN02982927_02237</name>
</gene>
<proteinExistence type="predicted"/>
<dbReference type="InterPro" id="IPR043129">
    <property type="entry name" value="ATPase_NBD"/>
</dbReference>
<dbReference type="OrthoDB" id="9772633at2"/>
<dbReference type="PANTHER" id="PTHR43190">
    <property type="entry name" value="N-ACETYL-D-GLUCOSAMINE KINASE"/>
    <property type="match status" value="1"/>
</dbReference>
<dbReference type="InterPro" id="IPR002731">
    <property type="entry name" value="ATPase_BadF"/>
</dbReference>
<dbReference type="CDD" id="cd24007">
    <property type="entry name" value="ASKHA_NBD_eukNAGK-like"/>
    <property type="match status" value="1"/>
</dbReference>
<evidence type="ECO:0000259" key="1">
    <source>
        <dbReference type="Pfam" id="PF01869"/>
    </source>
</evidence>
<dbReference type="EMBL" id="FOOY01000015">
    <property type="protein sequence ID" value="SFG62519.1"/>
    <property type="molecule type" value="Genomic_DNA"/>
</dbReference>
<accession>A0A1I2TEF7</accession>
<keyword evidence="3" id="KW-1185">Reference proteome</keyword>
<dbReference type="InterPro" id="IPR052519">
    <property type="entry name" value="Euk-type_GlcNAc_Kinase"/>
</dbReference>
<dbReference type="RefSeq" id="WP_093672969.1">
    <property type="nucleotide sequence ID" value="NZ_FOOY01000015.1"/>
</dbReference>
<evidence type="ECO:0000313" key="2">
    <source>
        <dbReference type="EMBL" id="SFG62519.1"/>
    </source>
</evidence>